<dbReference type="PANTHER" id="PTHR43130">
    <property type="entry name" value="ARAC-FAMILY TRANSCRIPTIONAL REGULATOR"/>
    <property type="match status" value="1"/>
</dbReference>
<dbReference type="Gene3D" id="3.40.50.880">
    <property type="match status" value="1"/>
</dbReference>
<dbReference type="SMART" id="SM00342">
    <property type="entry name" value="HTH_ARAC"/>
    <property type="match status" value="1"/>
</dbReference>
<dbReference type="PANTHER" id="PTHR43130:SF3">
    <property type="entry name" value="HTH-TYPE TRANSCRIPTIONAL REGULATOR RV1931C"/>
    <property type="match status" value="1"/>
</dbReference>
<dbReference type="InterPro" id="IPR009057">
    <property type="entry name" value="Homeodomain-like_sf"/>
</dbReference>
<comment type="caution">
    <text evidence="4">The sequence shown here is derived from an EMBL/GenBank/DDBJ whole genome shotgun (WGS) entry which is preliminary data.</text>
</comment>
<dbReference type="GO" id="GO:0043565">
    <property type="term" value="F:sequence-specific DNA binding"/>
    <property type="evidence" value="ECO:0007669"/>
    <property type="project" value="InterPro"/>
</dbReference>
<sequence>MTHLVAVLALDGVIPFDLGIPARVFREAYDADGAALYSVSTCSLGGRPVRTSQDFAITVEHDEQLLAQADTVVVATQEPTPELLATGTLPDEVLAALRLVRPAARIVSLCTSAFVLAAAGLLDGRTATTHWKLSGAFGELFPHVSVDPDVLFVDNGQVLTSAGGAAGIDLCLHLVRRDHGAEVANGAARRCVVAPWRDGGQAQFIEHPLPVDPDSSTAGARAWALAHLDEPIGLLELARHANMSVRTFSRRFRAEVGESPAQWLIQRRVDSARRLLETSDLTVDHIAAAAGFGSGTLLRKHFHATLGVAPGAYRRTFSAPVGT</sequence>
<dbReference type="Gene3D" id="1.10.10.60">
    <property type="entry name" value="Homeodomain-like"/>
    <property type="match status" value="1"/>
</dbReference>
<keyword evidence="2" id="KW-0804">Transcription</keyword>
<keyword evidence="4" id="KW-0238">DNA-binding</keyword>
<proteinExistence type="predicted"/>
<dbReference type="CDD" id="cd03137">
    <property type="entry name" value="GATase1_AraC_1"/>
    <property type="match status" value="1"/>
</dbReference>
<evidence type="ECO:0000259" key="3">
    <source>
        <dbReference type="PROSITE" id="PS01124"/>
    </source>
</evidence>
<gene>
    <name evidence="4" type="ORF">APR03_003007</name>
</gene>
<dbReference type="SUPFAM" id="SSF52317">
    <property type="entry name" value="Class I glutamine amidotransferase-like"/>
    <property type="match status" value="1"/>
</dbReference>
<dbReference type="InterPro" id="IPR052158">
    <property type="entry name" value="INH-QAR"/>
</dbReference>
<feature type="domain" description="HTH araC/xylS-type" evidence="3">
    <location>
        <begin position="218"/>
        <end position="316"/>
    </location>
</feature>
<dbReference type="SUPFAM" id="SSF46689">
    <property type="entry name" value="Homeodomain-like"/>
    <property type="match status" value="2"/>
</dbReference>
<protein>
    <submittedName>
        <fullName evidence="4">Transcriptional regulator GlxA family, contains an amidase domain and an AraC-type DNA-binding HTH domain</fullName>
    </submittedName>
</protein>
<keyword evidence="1" id="KW-0805">Transcription regulation</keyword>
<evidence type="ECO:0000313" key="5">
    <source>
        <dbReference type="Proteomes" id="UP001139493"/>
    </source>
</evidence>
<evidence type="ECO:0000256" key="1">
    <source>
        <dbReference type="ARBA" id="ARBA00023015"/>
    </source>
</evidence>
<dbReference type="Pfam" id="PF12833">
    <property type="entry name" value="HTH_18"/>
    <property type="match status" value="1"/>
</dbReference>
<name>A0A9X2G2I7_9MICO</name>
<dbReference type="GO" id="GO:0003700">
    <property type="term" value="F:DNA-binding transcription factor activity"/>
    <property type="evidence" value="ECO:0007669"/>
    <property type="project" value="InterPro"/>
</dbReference>
<dbReference type="AlphaFoldDB" id="A0A9X2G2I7"/>
<dbReference type="Proteomes" id="UP001139493">
    <property type="component" value="Unassembled WGS sequence"/>
</dbReference>
<dbReference type="InterPro" id="IPR029062">
    <property type="entry name" value="Class_I_gatase-like"/>
</dbReference>
<dbReference type="Pfam" id="PF01965">
    <property type="entry name" value="DJ-1_PfpI"/>
    <property type="match status" value="1"/>
</dbReference>
<dbReference type="InterPro" id="IPR002818">
    <property type="entry name" value="DJ-1/PfpI"/>
</dbReference>
<reference evidence="4" key="1">
    <citation type="submission" date="2022-06" db="EMBL/GenBank/DDBJ databases">
        <title>Genomic Encyclopedia of Archaeal and Bacterial Type Strains, Phase II (KMG-II): from individual species to whole genera.</title>
        <authorList>
            <person name="Goeker M."/>
        </authorList>
    </citation>
    <scope>NUCLEOTIDE SEQUENCE</scope>
    <source>
        <strain evidence="4">DSM 26652</strain>
    </source>
</reference>
<dbReference type="RefSeq" id="WP_253836948.1">
    <property type="nucleotide sequence ID" value="NZ_JAMTCS010000009.1"/>
</dbReference>
<keyword evidence="5" id="KW-1185">Reference proteome</keyword>
<evidence type="ECO:0000256" key="2">
    <source>
        <dbReference type="ARBA" id="ARBA00023163"/>
    </source>
</evidence>
<evidence type="ECO:0000313" key="4">
    <source>
        <dbReference type="EMBL" id="MCP2265649.1"/>
    </source>
</evidence>
<dbReference type="PROSITE" id="PS01124">
    <property type="entry name" value="HTH_ARAC_FAMILY_2"/>
    <property type="match status" value="1"/>
</dbReference>
<dbReference type="EMBL" id="JAMTCS010000009">
    <property type="protein sequence ID" value="MCP2265649.1"/>
    <property type="molecule type" value="Genomic_DNA"/>
</dbReference>
<dbReference type="InterPro" id="IPR018060">
    <property type="entry name" value="HTH_AraC"/>
</dbReference>
<organism evidence="4 5">
    <name type="scientific">Promicromonospora thailandica</name>
    <dbReference type="NCBI Taxonomy" id="765201"/>
    <lineage>
        <taxon>Bacteria</taxon>
        <taxon>Bacillati</taxon>
        <taxon>Actinomycetota</taxon>
        <taxon>Actinomycetes</taxon>
        <taxon>Micrococcales</taxon>
        <taxon>Promicromonosporaceae</taxon>
        <taxon>Promicromonospora</taxon>
    </lineage>
</organism>
<accession>A0A9X2G2I7</accession>